<dbReference type="OrthoDB" id="7945953at2"/>
<evidence type="ECO:0000313" key="3">
    <source>
        <dbReference type="Proteomes" id="UP000095463"/>
    </source>
</evidence>
<feature type="chain" id="PRO_5009190613" description="DUF2059 domain-containing protein" evidence="1">
    <location>
        <begin position="23"/>
        <end position="281"/>
    </location>
</feature>
<organism evidence="2 3">
    <name type="scientific">Devosia insulae DS-56</name>
    <dbReference type="NCBI Taxonomy" id="1116389"/>
    <lineage>
        <taxon>Bacteria</taxon>
        <taxon>Pseudomonadati</taxon>
        <taxon>Pseudomonadota</taxon>
        <taxon>Alphaproteobacteria</taxon>
        <taxon>Hyphomicrobiales</taxon>
        <taxon>Devosiaceae</taxon>
        <taxon>Devosia</taxon>
    </lineage>
</organism>
<feature type="signal peptide" evidence="1">
    <location>
        <begin position="1"/>
        <end position="22"/>
    </location>
</feature>
<dbReference type="RefSeq" id="WP_069908026.1">
    <property type="nucleotide sequence ID" value="NZ_LAJE02000052.1"/>
</dbReference>
<comment type="caution">
    <text evidence="2">The sequence shown here is derived from an EMBL/GenBank/DDBJ whole genome shotgun (WGS) entry which is preliminary data.</text>
</comment>
<name>A0A1E5XW57_9HYPH</name>
<keyword evidence="3" id="KW-1185">Reference proteome</keyword>
<reference evidence="2 3" key="1">
    <citation type="journal article" date="2015" name="Genome Announc.">
        <title>Genome Assemblies of Three Soil-Associated Devosia species: D. insulae, D. limi, and D. soli.</title>
        <authorList>
            <person name="Hassan Y.I."/>
            <person name="Lepp D."/>
            <person name="Zhou T."/>
        </authorList>
    </citation>
    <scope>NUCLEOTIDE SEQUENCE [LARGE SCALE GENOMIC DNA]</scope>
    <source>
        <strain evidence="2 3">DS-56</strain>
    </source>
</reference>
<evidence type="ECO:0008006" key="4">
    <source>
        <dbReference type="Google" id="ProtNLM"/>
    </source>
</evidence>
<evidence type="ECO:0000256" key="1">
    <source>
        <dbReference type="SAM" id="SignalP"/>
    </source>
</evidence>
<gene>
    <name evidence="2" type="ORF">VW23_009585</name>
</gene>
<dbReference type="EMBL" id="LAJE02000052">
    <property type="protein sequence ID" value="OEO32828.1"/>
    <property type="molecule type" value="Genomic_DNA"/>
</dbReference>
<keyword evidence="1" id="KW-0732">Signal</keyword>
<sequence>MLIRSLAVFALLLTPVASPLTAIRPAVAQSQQIAVAELMRATALDEVFTQFGATIAASARAEDISSDEIFLKHWEATAKAVFDAGDLHRRLRKALEGKFSADEQAVLGTFFHSSFGQRMTVLERDAARLEPEAQIAAIAEGQQLVATASVIRQTQIEALMELVSAEISAAMVGQSVRALLLGLSVSHQQGEVTVPWQEIDTQVEAMMPGLLADVGRTQRAMMAYVYRDLTDADLDRYIEFLRTPAAQKFYAVAAYAVGRIVADGMSAFGEAFAARMQSVNV</sequence>
<protein>
    <recommendedName>
        <fullName evidence="4">DUF2059 domain-containing protein</fullName>
    </recommendedName>
</protein>
<proteinExistence type="predicted"/>
<dbReference type="AlphaFoldDB" id="A0A1E5XW57"/>
<accession>A0A1E5XW57</accession>
<evidence type="ECO:0000313" key="2">
    <source>
        <dbReference type="EMBL" id="OEO32828.1"/>
    </source>
</evidence>
<dbReference type="Proteomes" id="UP000095463">
    <property type="component" value="Unassembled WGS sequence"/>
</dbReference>